<keyword evidence="3" id="KW-1185">Reference proteome</keyword>
<feature type="transmembrane region" description="Helical" evidence="1">
    <location>
        <begin position="80"/>
        <end position="97"/>
    </location>
</feature>
<evidence type="ECO:0000313" key="3">
    <source>
        <dbReference type="Proteomes" id="UP000295260"/>
    </source>
</evidence>
<dbReference type="Pfam" id="PF12412">
    <property type="entry name" value="DUF3667"/>
    <property type="match status" value="1"/>
</dbReference>
<dbReference type="RefSeq" id="WP_133534051.1">
    <property type="nucleotide sequence ID" value="NZ_SNXR01000019.1"/>
</dbReference>
<keyword evidence="1" id="KW-0472">Membrane</keyword>
<feature type="transmembrane region" description="Helical" evidence="1">
    <location>
        <begin position="159"/>
        <end position="183"/>
    </location>
</feature>
<protein>
    <submittedName>
        <fullName evidence="2">Uncharacterized protein DUF3667</fullName>
    </submittedName>
</protein>
<evidence type="ECO:0000256" key="1">
    <source>
        <dbReference type="SAM" id="Phobius"/>
    </source>
</evidence>
<dbReference type="InterPro" id="IPR022134">
    <property type="entry name" value="DUF3667"/>
</dbReference>
<feature type="transmembrane region" description="Helical" evidence="1">
    <location>
        <begin position="226"/>
        <end position="252"/>
    </location>
</feature>
<reference evidence="2 3" key="1">
    <citation type="submission" date="2019-03" db="EMBL/GenBank/DDBJ databases">
        <title>Genomic Encyclopedia of Archaeal and Bacterial Type Strains, Phase II (KMG-II): from individual species to whole genera.</title>
        <authorList>
            <person name="Goeker M."/>
        </authorList>
    </citation>
    <scope>NUCLEOTIDE SEQUENCE [LARGE SCALE GENOMIC DNA]</scope>
    <source>
        <strain evidence="2 3">DSM 25687</strain>
    </source>
</reference>
<sequence>MHQELCKNCNHVYKGNYCSNCGQKTNTVRLNWHFVKEEIQYTFLHINKGLLYTAKQLFTRPGKTVSDYIDGKRVQHYKPILLVFVLAGLNGLLTHYLNLGRVMQMSNTGTDKKIAFDPVKFFDWIASHYALIELTFLPIISFCSWLAFKKWGYNYIENIIINCFASGQRLLFGIATFPILYLFNDSKYFFIVSSILSFPVYLLTIWLFIDLYNYNNKNLGSIILRFLLFGAILFTVFVVILLLATVLLVAMINFGYIDKSFFIK</sequence>
<name>A0A4R6Q5U3_9FLAO</name>
<comment type="caution">
    <text evidence="2">The sequence shown here is derived from an EMBL/GenBank/DDBJ whole genome shotgun (WGS) entry which is preliminary data.</text>
</comment>
<feature type="transmembrane region" description="Helical" evidence="1">
    <location>
        <begin position="189"/>
        <end position="214"/>
    </location>
</feature>
<gene>
    <name evidence="2" type="ORF">BC748_2869</name>
</gene>
<accession>A0A4R6Q5U3</accession>
<keyword evidence="1" id="KW-1133">Transmembrane helix</keyword>
<feature type="transmembrane region" description="Helical" evidence="1">
    <location>
        <begin position="126"/>
        <end position="147"/>
    </location>
</feature>
<keyword evidence="1" id="KW-0812">Transmembrane</keyword>
<dbReference type="Proteomes" id="UP000295260">
    <property type="component" value="Unassembled WGS sequence"/>
</dbReference>
<dbReference type="AlphaFoldDB" id="A0A4R6Q5U3"/>
<dbReference type="EMBL" id="SNXR01000019">
    <property type="protein sequence ID" value="TDP57350.1"/>
    <property type="molecule type" value="Genomic_DNA"/>
</dbReference>
<organism evidence="2 3">
    <name type="scientific">Flavobacterium dankookense</name>
    <dbReference type="NCBI Taxonomy" id="706186"/>
    <lineage>
        <taxon>Bacteria</taxon>
        <taxon>Pseudomonadati</taxon>
        <taxon>Bacteroidota</taxon>
        <taxon>Flavobacteriia</taxon>
        <taxon>Flavobacteriales</taxon>
        <taxon>Flavobacteriaceae</taxon>
        <taxon>Flavobacterium</taxon>
    </lineage>
</organism>
<dbReference type="OrthoDB" id="7446256at2"/>
<proteinExistence type="predicted"/>
<evidence type="ECO:0000313" key="2">
    <source>
        <dbReference type="EMBL" id="TDP57350.1"/>
    </source>
</evidence>